<accession>A0A8H7Y411</accession>
<feature type="compositionally biased region" description="Basic and acidic residues" evidence="1">
    <location>
        <begin position="342"/>
        <end position="365"/>
    </location>
</feature>
<reference evidence="2" key="1">
    <citation type="submission" date="2021-02" db="EMBL/GenBank/DDBJ databases">
        <title>Psilocybe cubensis genome.</title>
        <authorList>
            <person name="Mckernan K.J."/>
            <person name="Crawford S."/>
            <person name="Trippe A."/>
            <person name="Kane L.T."/>
            <person name="Mclaughlin S."/>
        </authorList>
    </citation>
    <scope>NUCLEOTIDE SEQUENCE [LARGE SCALE GENOMIC DNA]</scope>
    <source>
        <strain evidence="2">MGC-MH-2018</strain>
    </source>
</reference>
<dbReference type="EMBL" id="JAFIQS010000003">
    <property type="protein sequence ID" value="KAG5171091.1"/>
    <property type="molecule type" value="Genomic_DNA"/>
</dbReference>
<organism evidence="2">
    <name type="scientific">Psilocybe cubensis</name>
    <name type="common">Psychedelic mushroom</name>
    <name type="synonym">Stropharia cubensis</name>
    <dbReference type="NCBI Taxonomy" id="181762"/>
    <lineage>
        <taxon>Eukaryota</taxon>
        <taxon>Fungi</taxon>
        <taxon>Dikarya</taxon>
        <taxon>Basidiomycota</taxon>
        <taxon>Agaricomycotina</taxon>
        <taxon>Agaricomycetes</taxon>
        <taxon>Agaricomycetidae</taxon>
        <taxon>Agaricales</taxon>
        <taxon>Agaricineae</taxon>
        <taxon>Strophariaceae</taxon>
        <taxon>Psilocybe</taxon>
    </lineage>
</organism>
<feature type="compositionally biased region" description="Low complexity" evidence="1">
    <location>
        <begin position="144"/>
        <end position="171"/>
    </location>
</feature>
<dbReference type="SUPFAM" id="SSF49313">
    <property type="entry name" value="Cadherin-like"/>
    <property type="match status" value="1"/>
</dbReference>
<dbReference type="GO" id="GO:0005509">
    <property type="term" value="F:calcium ion binding"/>
    <property type="evidence" value="ECO:0007669"/>
    <property type="project" value="InterPro"/>
</dbReference>
<sequence length="1119" mass="119804">MDMIVHYDQDPTLASSIGEMDTTPIIPQLAPDDILQAPFMSPSHPELGVHPATGMPMLLPPQDQNLAFLASPQAQELAVNGFTPAMHLPLSDLQMPPVNVFMNAQMEPALDALSATTPYDMGLVPDPFAMVATDAAPADVRTLSASPPQSQVPSPSVHGSSSSYGAGVTSSLESALEPVTAHASRSRANTSLSPPSSFPSLSPQSLHNGATEYPTSISPGSSTTTSALEESISQQQPQTLIGKLLKDIAITAIDAGDAFEHCNGPEQTTKVGELKDRIEQVMQMLRTMDVNAPETHSYVIPPPPVPVAHPSQTSMPHYAPPPFPPSDNKGVEQSNHLGVSDQSRKRCASELEEHRSVKSLKREPQDDVPLTLSMQETTTSPSASGLAFPPSTTYSIPVVPVVPKSRPPSRPPTPPSAFVANNSFGTIKQTPSVPAASPAFISGTSANGSLPAVPPPPFHAWTEPIVPTRHHHSLSAGSVPGPLSNLGGLSTVSSSSAFAPIGLQAPVGQPLTNPQPGGTPPTITPTIGRMSRSGSISGTNFRNMYNSFSFTEQPYSEAPGTYHGQKVASSSTRGGGQANWHMGPENAGTSSSATGVSATPRKTASFSIHAQSHSHNSPSDEEDEDDDSDSDESTSGKTIPHHGSGDRHSASGASDLPPEYILDVDRIFFEFLNKLCSNLDATDAKGEQIHQTLMAKKMQRLDESPDFRPFKFRIQAFTNAFMDELMLNGYSSDKIPMKKARNYLWRQKYILRFNEDGKKAKSKGNHIWNVEAKKTGEGQWEFRPFQRKLAGNPPNVAYCGLRWSWKPHIWHPQCSFKKVPVTYSSPSLPSWLSWKGGELSGTPPPDAVDCQITAIAKFMVDGKEDQVSTTFTISIAPVSALDSVNYSRSRRPSFASDPPPPKRSTSDSALFQIPLRADPRMNRAENSTHVIRVLQNVAMRVTSEAESQFVSQSPPKEGKLQDLVKQKHVLEQTVHAYDKAISGQGHMDSRRLAVAAQHVVLQAAQTVIADRTVANGGASVPQPETVAIQNISVSELTDKTQDAIAQAVKINGTASNEVDIIVKATSILKSQTPVLDTIPPVVVAAALPPPPRGLPSAVVPSRIASTFPSSNLSPLPEYT</sequence>
<feature type="compositionally biased region" description="Low complexity" evidence="1">
    <location>
        <begin position="214"/>
        <end position="226"/>
    </location>
</feature>
<feature type="compositionally biased region" description="Low complexity" evidence="1">
    <location>
        <begin position="524"/>
        <end position="538"/>
    </location>
</feature>
<evidence type="ECO:0000313" key="2">
    <source>
        <dbReference type="EMBL" id="KAG5171091.1"/>
    </source>
</evidence>
<feature type="compositionally biased region" description="Acidic residues" evidence="1">
    <location>
        <begin position="619"/>
        <end position="632"/>
    </location>
</feature>
<feature type="region of interest" description="Disordered" evidence="1">
    <location>
        <begin position="556"/>
        <end position="656"/>
    </location>
</feature>
<feature type="region of interest" description="Disordered" evidence="1">
    <location>
        <begin position="505"/>
        <end position="538"/>
    </location>
</feature>
<name>A0A8H7Y411_PSICU</name>
<dbReference type="OrthoDB" id="5593376at2759"/>
<gene>
    <name evidence="2" type="ORF">JR316_003169</name>
</gene>
<feature type="region of interest" description="Disordered" evidence="1">
    <location>
        <begin position="889"/>
        <end position="908"/>
    </location>
</feature>
<feature type="region of interest" description="Disordered" evidence="1">
    <location>
        <begin position="305"/>
        <end position="368"/>
    </location>
</feature>
<evidence type="ECO:0000256" key="1">
    <source>
        <dbReference type="SAM" id="MobiDB-lite"/>
    </source>
</evidence>
<feature type="compositionally biased region" description="Low complexity" evidence="1">
    <location>
        <begin position="587"/>
        <end position="599"/>
    </location>
</feature>
<feature type="compositionally biased region" description="Polar residues" evidence="1">
    <location>
        <begin position="331"/>
        <end position="341"/>
    </location>
</feature>
<feature type="region of interest" description="Disordered" evidence="1">
    <location>
        <begin position="140"/>
        <end position="234"/>
    </location>
</feature>
<feature type="compositionally biased region" description="Low complexity" evidence="1">
    <location>
        <begin position="191"/>
        <end position="206"/>
    </location>
</feature>
<comment type="caution">
    <text evidence="2">The sequence shown here is derived from an EMBL/GenBank/DDBJ whole genome shotgun (WGS) entry which is preliminary data.</text>
</comment>
<protein>
    <submittedName>
        <fullName evidence="2">Uncharacterized protein</fullName>
    </submittedName>
</protein>
<dbReference type="GO" id="GO:0016020">
    <property type="term" value="C:membrane"/>
    <property type="evidence" value="ECO:0007669"/>
    <property type="project" value="InterPro"/>
</dbReference>
<dbReference type="AlphaFoldDB" id="A0A8H7Y411"/>
<proteinExistence type="predicted"/>
<dbReference type="InterPro" id="IPR015919">
    <property type="entry name" value="Cadherin-like_sf"/>
</dbReference>
<feature type="compositionally biased region" description="Polar residues" evidence="1">
    <location>
        <begin position="600"/>
        <end position="617"/>
    </location>
</feature>